<feature type="transmembrane region" description="Helical" evidence="1">
    <location>
        <begin position="200"/>
        <end position="218"/>
    </location>
</feature>
<dbReference type="AlphaFoldDB" id="A0A3G9JTP4"/>
<keyword evidence="1" id="KW-1133">Transmembrane helix</keyword>
<dbReference type="EMBL" id="AP019309">
    <property type="protein sequence ID" value="BBH27958.1"/>
    <property type="molecule type" value="Genomic_DNA"/>
</dbReference>
<dbReference type="PANTHER" id="PTHR41324:SF1">
    <property type="entry name" value="DUF2232 DOMAIN-CONTAINING PROTEIN"/>
    <property type="match status" value="1"/>
</dbReference>
<sequence length="300" mass="33619">MKTRKLVYGAMIAALVGVISLLNSYTAGTFDTLIGYFMVIPFAWYGYTYSLKDNLLVAFASIIIVLFTGLPTFLIIACYAAAFGTFVGECLHRQASKATMLLGGLIISFVVNLLEVTILAKIVDINMTRDMTSAYNSIINYMPQMKKTISLSQFLNLIPMMILLLSVMECYVMLGITQIVMLRLKVPFPANFHIATFNMGKPFAIMAAIVFGISMFYLQKYQLKNQVANYLYYGSFLLFAVQGMSFLAFMMLCYNHPKMPALLFILFFIPMVAQLYALIGAFDVFTGARQRLYNNITKGG</sequence>
<dbReference type="KEGG" id="ebm:SG0102_28920"/>
<feature type="transmembrane region" description="Helical" evidence="1">
    <location>
        <begin position="56"/>
        <end position="82"/>
    </location>
</feature>
<keyword evidence="1" id="KW-0812">Transmembrane</keyword>
<dbReference type="InterPro" id="IPR018710">
    <property type="entry name" value="DUF2232"/>
</dbReference>
<accession>A0A3G9JTP4</accession>
<evidence type="ECO:0000313" key="3">
    <source>
        <dbReference type="Proteomes" id="UP000268059"/>
    </source>
</evidence>
<evidence type="ECO:0008006" key="4">
    <source>
        <dbReference type="Google" id="ProtNLM"/>
    </source>
</evidence>
<dbReference type="RefSeq" id="WP_125120627.1">
    <property type="nucleotide sequence ID" value="NZ_AP019309.1"/>
</dbReference>
<proteinExistence type="predicted"/>
<dbReference type="PANTHER" id="PTHR41324">
    <property type="entry name" value="MEMBRANE PROTEIN-RELATED"/>
    <property type="match status" value="1"/>
</dbReference>
<dbReference type="InParanoid" id="A0A3G9JTP4"/>
<protein>
    <recommendedName>
        <fullName evidence="4">DUF2232 domain-containing protein</fullName>
    </recommendedName>
</protein>
<keyword evidence="3" id="KW-1185">Reference proteome</keyword>
<gene>
    <name evidence="2" type="ORF">SG0102_28920</name>
</gene>
<dbReference type="Proteomes" id="UP000268059">
    <property type="component" value="Chromosome"/>
</dbReference>
<evidence type="ECO:0000313" key="2">
    <source>
        <dbReference type="EMBL" id="BBH27958.1"/>
    </source>
</evidence>
<dbReference type="OrthoDB" id="1641909at2"/>
<organism evidence="2 3">
    <name type="scientific">Intestinibaculum porci</name>
    <dbReference type="NCBI Taxonomy" id="2487118"/>
    <lineage>
        <taxon>Bacteria</taxon>
        <taxon>Bacillati</taxon>
        <taxon>Bacillota</taxon>
        <taxon>Erysipelotrichia</taxon>
        <taxon>Erysipelotrichales</taxon>
        <taxon>Erysipelotrichaceae</taxon>
        <taxon>Intestinibaculum</taxon>
    </lineage>
</organism>
<name>A0A3G9JTP4_9FIRM</name>
<feature type="transmembrane region" description="Helical" evidence="1">
    <location>
        <begin position="33"/>
        <end position="49"/>
    </location>
</feature>
<keyword evidence="1" id="KW-0472">Membrane</keyword>
<feature type="transmembrane region" description="Helical" evidence="1">
    <location>
        <begin position="7"/>
        <end position="27"/>
    </location>
</feature>
<reference evidence="2 3" key="1">
    <citation type="submission" date="2018-11" db="EMBL/GenBank/DDBJ databases">
        <title>Novel Erysipelotrichaceae bacterium isolated from small intestine of a swine.</title>
        <authorList>
            <person name="Kim J.S."/>
            <person name="Choe H."/>
            <person name="Lee Y.R."/>
            <person name="Kim K.M."/>
            <person name="Park D.S."/>
        </authorList>
    </citation>
    <scope>NUCLEOTIDE SEQUENCE [LARGE SCALE GENOMIC DNA]</scope>
    <source>
        <strain evidence="2 3">SG0102</strain>
    </source>
</reference>
<feature type="transmembrane region" description="Helical" evidence="1">
    <location>
        <begin position="261"/>
        <end position="285"/>
    </location>
</feature>
<feature type="transmembrane region" description="Helical" evidence="1">
    <location>
        <begin position="230"/>
        <end position="249"/>
    </location>
</feature>
<feature type="transmembrane region" description="Helical" evidence="1">
    <location>
        <begin position="154"/>
        <end position="180"/>
    </location>
</feature>
<evidence type="ECO:0000256" key="1">
    <source>
        <dbReference type="SAM" id="Phobius"/>
    </source>
</evidence>
<feature type="transmembrane region" description="Helical" evidence="1">
    <location>
        <begin position="102"/>
        <end position="123"/>
    </location>
</feature>
<dbReference type="FunCoup" id="A0A3G9JTP4">
    <property type="interactions" value="4"/>
</dbReference>
<dbReference type="Pfam" id="PF09991">
    <property type="entry name" value="DUF2232"/>
    <property type="match status" value="1"/>
</dbReference>